<gene>
    <name evidence="8" type="ORF">ASCRUDRAFT_36863</name>
</gene>
<protein>
    <submittedName>
        <fullName evidence="8">Glyco protein</fullName>
    </submittedName>
</protein>
<name>A0A1D2VEK4_9ASCO</name>
<feature type="transmembrane region" description="Helical" evidence="5">
    <location>
        <begin position="7"/>
        <end position="25"/>
    </location>
</feature>
<feature type="domain" description="Yeast cell wall synthesis Kre9/Knh1-like N-terminal" evidence="7">
    <location>
        <begin position="34"/>
        <end position="136"/>
    </location>
</feature>
<reference evidence="9" key="1">
    <citation type="submission" date="2016-05" db="EMBL/GenBank/DDBJ databases">
        <title>Comparative genomics of biotechnologically important yeasts.</title>
        <authorList>
            <consortium name="DOE Joint Genome Institute"/>
            <person name="Riley R."/>
            <person name="Haridas S."/>
            <person name="Wolfe K.H."/>
            <person name="Lopes M.R."/>
            <person name="Hittinger C.T."/>
            <person name="Goker M."/>
            <person name="Salamov A."/>
            <person name="Wisecaver J."/>
            <person name="Long T.M."/>
            <person name="Aerts A.L."/>
            <person name="Barry K."/>
            <person name="Choi C."/>
            <person name="Clum A."/>
            <person name="Coughlan A.Y."/>
            <person name="Deshpande S."/>
            <person name="Douglass A.P."/>
            <person name="Hanson S.J."/>
            <person name="Klenk H.-P."/>
            <person name="Labutti K."/>
            <person name="Lapidus A."/>
            <person name="Lindquist E."/>
            <person name="Lipzen A."/>
            <person name="Meier-Kolthoff J.P."/>
            <person name="Ohm R.A."/>
            <person name="Otillar R.P."/>
            <person name="Pangilinan J."/>
            <person name="Peng Y."/>
            <person name="Rokas A."/>
            <person name="Rosa C.A."/>
            <person name="Scheuner C."/>
            <person name="Sibirny A.A."/>
            <person name="Slot J.C."/>
            <person name="Stielow J.B."/>
            <person name="Sun H."/>
            <person name="Kurtzman C.P."/>
            <person name="Blackwell M."/>
            <person name="Grigoriev I.V."/>
            <person name="Jeffries T.W."/>
        </authorList>
    </citation>
    <scope>NUCLEOTIDE SEQUENCE [LARGE SCALE GENOMIC DNA]</scope>
    <source>
        <strain evidence="9">DSM 1968</strain>
    </source>
</reference>
<feature type="domain" description="Yeast cell wall synthesis Kre9/Knh1 C-terminal" evidence="6">
    <location>
        <begin position="177"/>
        <end position="271"/>
    </location>
</feature>
<dbReference type="FunCoup" id="A0A1D2VEK4">
    <property type="interactions" value="8"/>
</dbReference>
<organism evidence="8 9">
    <name type="scientific">Ascoidea rubescens DSM 1968</name>
    <dbReference type="NCBI Taxonomy" id="1344418"/>
    <lineage>
        <taxon>Eukaryota</taxon>
        <taxon>Fungi</taxon>
        <taxon>Dikarya</taxon>
        <taxon>Ascomycota</taxon>
        <taxon>Saccharomycotina</taxon>
        <taxon>Saccharomycetes</taxon>
        <taxon>Ascoideaceae</taxon>
        <taxon>Ascoidea</taxon>
    </lineage>
</organism>
<dbReference type="OrthoDB" id="2432613at2759"/>
<evidence type="ECO:0000313" key="8">
    <source>
        <dbReference type="EMBL" id="ODV59897.1"/>
    </source>
</evidence>
<keyword evidence="5" id="KW-1133">Transmembrane helix</keyword>
<dbReference type="GO" id="GO:0006078">
    <property type="term" value="P:(1-&gt;6)-beta-D-glucan biosynthetic process"/>
    <property type="evidence" value="ECO:0007669"/>
    <property type="project" value="InterPro"/>
</dbReference>
<dbReference type="Proteomes" id="UP000095038">
    <property type="component" value="Unassembled WGS sequence"/>
</dbReference>
<evidence type="ECO:0000256" key="1">
    <source>
        <dbReference type="ARBA" id="ARBA00004010"/>
    </source>
</evidence>
<dbReference type="InterPro" id="IPR018466">
    <property type="entry name" value="Kre9/Knh1-like_N"/>
</dbReference>
<comment type="similarity">
    <text evidence="2">Belongs to the KRE9/KNH1 family.</text>
</comment>
<dbReference type="GO" id="GO:0042546">
    <property type="term" value="P:cell wall biogenesis"/>
    <property type="evidence" value="ECO:0007669"/>
    <property type="project" value="InterPro"/>
</dbReference>
<dbReference type="GO" id="GO:0005576">
    <property type="term" value="C:extracellular region"/>
    <property type="evidence" value="ECO:0007669"/>
    <property type="project" value="TreeGrafter"/>
</dbReference>
<keyword evidence="5" id="KW-0472">Membrane</keyword>
<evidence type="ECO:0000256" key="5">
    <source>
        <dbReference type="SAM" id="Phobius"/>
    </source>
</evidence>
<dbReference type="PANTHER" id="PTHR28154">
    <property type="entry name" value="CELL WALL SYNTHESIS PROTEIN KNH1-RELATED"/>
    <property type="match status" value="1"/>
</dbReference>
<feature type="region of interest" description="Disordered" evidence="4">
    <location>
        <begin position="141"/>
        <end position="175"/>
    </location>
</feature>
<dbReference type="PANTHER" id="PTHR28154:SF1">
    <property type="entry name" value="CELL WALL SYNTHESIS PROTEIN KNH1-RELATED"/>
    <property type="match status" value="1"/>
</dbReference>
<keyword evidence="3" id="KW-0732">Signal</keyword>
<accession>A0A1D2VEK4</accession>
<dbReference type="InterPro" id="IPR008659">
    <property type="entry name" value="Kre9/Knh1_C"/>
</dbReference>
<dbReference type="GO" id="GO:0031505">
    <property type="term" value="P:fungal-type cell wall organization"/>
    <property type="evidence" value="ECO:0007669"/>
    <property type="project" value="TreeGrafter"/>
</dbReference>
<dbReference type="EMBL" id="KV454484">
    <property type="protein sequence ID" value="ODV59897.1"/>
    <property type="molecule type" value="Genomic_DNA"/>
</dbReference>
<dbReference type="AlphaFoldDB" id="A0A1D2VEK4"/>
<evidence type="ECO:0000256" key="4">
    <source>
        <dbReference type="SAM" id="MobiDB-lite"/>
    </source>
</evidence>
<comment type="function">
    <text evidence="1">Involved in cell wall beta(1-&gt;6) glucan synthesis.</text>
</comment>
<keyword evidence="5" id="KW-0812">Transmembrane</keyword>
<evidence type="ECO:0000256" key="2">
    <source>
        <dbReference type="ARBA" id="ARBA00006816"/>
    </source>
</evidence>
<proteinExistence type="inferred from homology"/>
<dbReference type="STRING" id="1344418.A0A1D2VEK4"/>
<dbReference type="InterPro" id="IPR045328">
    <property type="entry name" value="Kre9/Knh1"/>
</dbReference>
<dbReference type="RefSeq" id="XP_020046204.1">
    <property type="nucleotide sequence ID" value="XM_020190718.1"/>
</dbReference>
<evidence type="ECO:0000259" key="7">
    <source>
        <dbReference type="Pfam" id="PF10342"/>
    </source>
</evidence>
<evidence type="ECO:0000259" key="6">
    <source>
        <dbReference type="Pfam" id="PF05390"/>
    </source>
</evidence>
<dbReference type="GeneID" id="30964354"/>
<dbReference type="InParanoid" id="A0A1D2VEK4"/>
<keyword evidence="9" id="KW-1185">Reference proteome</keyword>
<dbReference type="Pfam" id="PF05390">
    <property type="entry name" value="Kre9_KNH1_C"/>
    <property type="match status" value="1"/>
</dbReference>
<evidence type="ECO:0000256" key="3">
    <source>
        <dbReference type="ARBA" id="ARBA00022729"/>
    </source>
</evidence>
<evidence type="ECO:0000313" key="9">
    <source>
        <dbReference type="Proteomes" id="UP000095038"/>
    </source>
</evidence>
<dbReference type="Pfam" id="PF10342">
    <property type="entry name" value="Kre9_KNH"/>
    <property type="match status" value="1"/>
</dbReference>
<sequence>MKNIINSLNILIINVFIVIFFNKFVSSDVSISKPLSGQTFSVSGDEIIIDVKWVDSGAEPKIEEIVSYTFTLCTGSNSDITAVDVLGSNILASKITNNYFEAKIDPTAGENGVYYIQIFSVYPTGYSIHYSHRFKLSGMTGKDEASGSLNDPPPSAQYSFKKTGTETETDEAPGTIDSASFTIPYTLQTGRTRYAPMQTQPGSKVTATGWTRRFPTSAVTFYKTAKPSPVVYSTITPGWSYSRTSYFNYATPAPYPSDNGGWYGASERLIAPVKMNPISLRRRWLNDFDDDYE</sequence>